<dbReference type="PANTHER" id="PTHR33885">
    <property type="entry name" value="PHAGE SHOCK PROTEIN C"/>
    <property type="match status" value="1"/>
</dbReference>
<reference evidence="8 9" key="1">
    <citation type="journal article" date="2017" name="Antonie Van Leeuwenhoek">
        <title>Phylogenomic resolution of the bacterial genus Pantoea and its relationship with Erwinia and Tatumella.</title>
        <authorList>
            <person name="Palmer M."/>
            <person name="Steenkamp E.T."/>
            <person name="Coetzee M.P."/>
            <person name="Chan W.Y."/>
            <person name="van Zyl E."/>
            <person name="De Maayer P."/>
            <person name="Coutinho T.A."/>
            <person name="Blom J."/>
            <person name="Smits T.H."/>
            <person name="Duffy B."/>
            <person name="Venter S.N."/>
        </authorList>
    </citation>
    <scope>NUCLEOTIDE SEQUENCE [LARGE SCALE GENOMIC DNA]</scope>
    <source>
        <strain evidence="8 9">LMG 2657</strain>
    </source>
</reference>
<protein>
    <submittedName>
        <fullName evidence="8">DNA-binding transcriptional activator PspC</fullName>
    </submittedName>
</protein>
<evidence type="ECO:0000256" key="3">
    <source>
        <dbReference type="ARBA" id="ARBA00022692"/>
    </source>
</evidence>
<keyword evidence="8" id="KW-0238">DNA-binding</keyword>
<dbReference type="PANTHER" id="PTHR33885:SF3">
    <property type="entry name" value="PHAGE SHOCK PROTEIN C"/>
    <property type="match status" value="1"/>
</dbReference>
<evidence type="ECO:0000313" key="9">
    <source>
        <dbReference type="Proteomes" id="UP000193749"/>
    </source>
</evidence>
<proteinExistence type="predicted"/>
<evidence type="ECO:0000256" key="1">
    <source>
        <dbReference type="ARBA" id="ARBA00004162"/>
    </source>
</evidence>
<dbReference type="InterPro" id="IPR052027">
    <property type="entry name" value="PspC"/>
</dbReference>
<keyword evidence="4 6" id="KW-1133">Transmembrane helix</keyword>
<evidence type="ECO:0000259" key="7">
    <source>
        <dbReference type="Pfam" id="PF04024"/>
    </source>
</evidence>
<evidence type="ECO:0000313" key="8">
    <source>
        <dbReference type="EMBL" id="ORM93724.1"/>
    </source>
</evidence>
<dbReference type="InterPro" id="IPR014320">
    <property type="entry name" value="Phageshock_PspC"/>
</dbReference>
<dbReference type="InterPro" id="IPR007168">
    <property type="entry name" value="Phageshock_PspC_N"/>
</dbReference>
<dbReference type="OrthoDB" id="7359894at2"/>
<gene>
    <name evidence="8" type="ORF">HA50_10345</name>
</gene>
<dbReference type="AlphaFoldDB" id="A0A1X1EV11"/>
<evidence type="ECO:0000256" key="4">
    <source>
        <dbReference type="ARBA" id="ARBA00022989"/>
    </source>
</evidence>
<evidence type="ECO:0000256" key="2">
    <source>
        <dbReference type="ARBA" id="ARBA00022475"/>
    </source>
</evidence>
<dbReference type="EMBL" id="MLJI01000001">
    <property type="protein sequence ID" value="ORM93724.1"/>
    <property type="molecule type" value="Genomic_DNA"/>
</dbReference>
<sequence>MSGGSLKGRKLWRIPQQGKVRGVCAGLAEYLDIPVTLLRVIVVLSLFFGLFAFTVIIYFILGFVLDVKPDDAPDVHKPSASELLDQLDAALQVDERHVRDIERYVTSETFSVRSRFRQI</sequence>
<evidence type="ECO:0000256" key="5">
    <source>
        <dbReference type="ARBA" id="ARBA00023136"/>
    </source>
</evidence>
<dbReference type="GO" id="GO:0003677">
    <property type="term" value="F:DNA binding"/>
    <property type="evidence" value="ECO:0007669"/>
    <property type="project" value="UniProtKB-KW"/>
</dbReference>
<keyword evidence="2" id="KW-1003">Cell membrane</keyword>
<dbReference type="Proteomes" id="UP000193749">
    <property type="component" value="Unassembled WGS sequence"/>
</dbReference>
<accession>A0A1X1EV11</accession>
<organism evidence="8 9">
    <name type="scientific">Pantoea cypripedii</name>
    <name type="common">Pectobacterium cypripedii</name>
    <name type="synonym">Erwinia cypripedii</name>
    <dbReference type="NCBI Taxonomy" id="55209"/>
    <lineage>
        <taxon>Bacteria</taxon>
        <taxon>Pseudomonadati</taxon>
        <taxon>Pseudomonadota</taxon>
        <taxon>Gammaproteobacteria</taxon>
        <taxon>Enterobacterales</taxon>
        <taxon>Erwiniaceae</taxon>
        <taxon>Pantoea</taxon>
    </lineage>
</organism>
<keyword evidence="5 6" id="KW-0472">Membrane</keyword>
<keyword evidence="3 6" id="KW-0812">Transmembrane</keyword>
<dbReference type="GO" id="GO:0005886">
    <property type="term" value="C:plasma membrane"/>
    <property type="evidence" value="ECO:0007669"/>
    <property type="project" value="UniProtKB-SubCell"/>
</dbReference>
<name>A0A1X1EV11_PANCY</name>
<feature type="domain" description="Phage shock protein PspC N-terminal" evidence="7">
    <location>
        <begin position="9"/>
        <end position="66"/>
    </location>
</feature>
<dbReference type="RefSeq" id="WP_084875035.1">
    <property type="nucleotide sequence ID" value="NZ_JAGGMY010000001.1"/>
</dbReference>
<dbReference type="Pfam" id="PF04024">
    <property type="entry name" value="PspC"/>
    <property type="match status" value="1"/>
</dbReference>
<dbReference type="NCBIfam" id="TIGR02978">
    <property type="entry name" value="phageshock_pspC"/>
    <property type="match status" value="1"/>
</dbReference>
<dbReference type="STRING" id="55209.HA50_10345"/>
<comment type="caution">
    <text evidence="8">The sequence shown here is derived from an EMBL/GenBank/DDBJ whole genome shotgun (WGS) entry which is preliminary data.</text>
</comment>
<evidence type="ECO:0000256" key="6">
    <source>
        <dbReference type="SAM" id="Phobius"/>
    </source>
</evidence>
<comment type="subcellular location">
    <subcellularLocation>
        <location evidence="1">Cell membrane</location>
        <topology evidence="1">Single-pass membrane protein</topology>
    </subcellularLocation>
</comment>
<feature type="transmembrane region" description="Helical" evidence="6">
    <location>
        <begin position="37"/>
        <end position="61"/>
    </location>
</feature>
<keyword evidence="9" id="KW-1185">Reference proteome</keyword>
<dbReference type="NCBIfam" id="NF007973">
    <property type="entry name" value="PRK10697.1"/>
    <property type="match status" value="1"/>
</dbReference>